<dbReference type="AlphaFoldDB" id="A0A7W8ZSH3"/>
<dbReference type="InterPro" id="IPR003497">
    <property type="entry name" value="BRO_N_domain"/>
</dbReference>
<dbReference type="EMBL" id="JACHCE010000011">
    <property type="protein sequence ID" value="MBB5639047.1"/>
    <property type="molecule type" value="Genomic_DNA"/>
</dbReference>
<dbReference type="Pfam" id="PF02498">
    <property type="entry name" value="Bro-N"/>
    <property type="match status" value="1"/>
</dbReference>
<protein>
    <submittedName>
        <fullName evidence="2">Prophage antirepressor-like protein</fullName>
    </submittedName>
</protein>
<dbReference type="Proteomes" id="UP000537204">
    <property type="component" value="Unassembled WGS sequence"/>
</dbReference>
<evidence type="ECO:0000313" key="3">
    <source>
        <dbReference type="Proteomes" id="UP000537204"/>
    </source>
</evidence>
<accession>A0A7W8ZSH3</accession>
<evidence type="ECO:0000313" key="2">
    <source>
        <dbReference type="EMBL" id="MBB5639047.1"/>
    </source>
</evidence>
<dbReference type="RefSeq" id="WP_183884950.1">
    <property type="nucleotide sequence ID" value="NZ_JACHCE010000011.1"/>
</dbReference>
<gene>
    <name evidence="2" type="ORF">HDE68_004985</name>
</gene>
<comment type="caution">
    <text evidence="2">The sequence shown here is derived from an EMBL/GenBank/DDBJ whole genome shotgun (WGS) entry which is preliminary data.</text>
</comment>
<reference evidence="2 3" key="1">
    <citation type="submission" date="2020-08" db="EMBL/GenBank/DDBJ databases">
        <title>Genomic Encyclopedia of Type Strains, Phase IV (KMG-V): Genome sequencing to study the core and pangenomes of soil and plant-associated prokaryotes.</title>
        <authorList>
            <person name="Whitman W."/>
        </authorList>
    </citation>
    <scope>NUCLEOTIDE SEQUENCE [LARGE SCALE GENOMIC DNA]</scope>
    <source>
        <strain evidence="2 3">S3M1</strain>
    </source>
</reference>
<name>A0A7W8ZSH3_9SPHI</name>
<organism evidence="2 3">
    <name type="scientific">Pedobacter cryoconitis</name>
    <dbReference type="NCBI Taxonomy" id="188932"/>
    <lineage>
        <taxon>Bacteria</taxon>
        <taxon>Pseudomonadati</taxon>
        <taxon>Bacteroidota</taxon>
        <taxon>Sphingobacteriia</taxon>
        <taxon>Sphingobacteriales</taxon>
        <taxon>Sphingobacteriaceae</taxon>
        <taxon>Pedobacter</taxon>
    </lineage>
</organism>
<feature type="domain" description="Bro-N" evidence="1">
    <location>
        <begin position="11"/>
        <end position="111"/>
    </location>
</feature>
<dbReference type="SMART" id="SM01040">
    <property type="entry name" value="Bro-N"/>
    <property type="match status" value="1"/>
</dbReference>
<proteinExistence type="predicted"/>
<sequence length="304" mass="34602">MSEIKLFEDTNIRAKWNEDEDKWYFVVQDVIAFLTDSTQPSKYWSALKKRTLNNDSIELSTICRQLKFTANDGKTYKYECADNEAIFRIIQSVASKKAEPFKRWLAKLGKERIEEIEQPQKAIDRAKGYYTAKGHTKEWVETRVSGIGTRNELTKQWQNSGVDGSEYGILTNELTSATFGMDTTQYRYHKNITKNDSLRDNMNPMELVITMLGEATAREISEKTNAKGLKGNKNAVLEAGKIASETIKNIEAKTNIKIVSTDNLKHLNNPETTKRIVASESKEITSGNKKLDSAIKFVLKKPKK</sequence>
<evidence type="ECO:0000259" key="1">
    <source>
        <dbReference type="SMART" id="SM01040"/>
    </source>
</evidence>